<evidence type="ECO:0000313" key="2">
    <source>
        <dbReference type="EMBL" id="CAL5987954.1"/>
    </source>
</evidence>
<comment type="caution">
    <text evidence="1">The sequence shown here is derived from an EMBL/GenBank/DDBJ whole genome shotgun (WGS) entry which is preliminary data.</text>
</comment>
<evidence type="ECO:0000313" key="1">
    <source>
        <dbReference type="EMBL" id="CAI9977051.1"/>
    </source>
</evidence>
<protein>
    <submittedName>
        <fullName evidence="2">Hypothetical_protein</fullName>
    </submittedName>
</protein>
<dbReference type="EMBL" id="CAXDID020000022">
    <property type="protein sequence ID" value="CAL5987954.1"/>
    <property type="molecule type" value="Genomic_DNA"/>
</dbReference>
<evidence type="ECO:0000313" key="3">
    <source>
        <dbReference type="Proteomes" id="UP001642409"/>
    </source>
</evidence>
<proteinExistence type="predicted"/>
<dbReference type="AlphaFoldDB" id="A0AA86V5C4"/>
<organism evidence="1">
    <name type="scientific">Hexamita inflata</name>
    <dbReference type="NCBI Taxonomy" id="28002"/>
    <lineage>
        <taxon>Eukaryota</taxon>
        <taxon>Metamonada</taxon>
        <taxon>Diplomonadida</taxon>
        <taxon>Hexamitidae</taxon>
        <taxon>Hexamitinae</taxon>
        <taxon>Hexamita</taxon>
    </lineage>
</organism>
<reference evidence="1" key="1">
    <citation type="submission" date="2023-06" db="EMBL/GenBank/DDBJ databases">
        <authorList>
            <person name="Kurt Z."/>
        </authorList>
    </citation>
    <scope>NUCLEOTIDE SEQUENCE</scope>
</reference>
<accession>A0AA86V5C4</accession>
<keyword evidence="3" id="KW-1185">Reference proteome</keyword>
<sequence length="162" mass="19320">MCDNCIALTGVALKLKNSNRESKTEQFMFSNRQGTVQNLKIHHWLPLQEMPGCVLRPLDRSEEYAHTHCKDIVYYFTLIKENDIQRLYYLFLYINIRRKDKISDICFVWQRSSHIRDAERIILKSKLHLGEATHRNVKFLRMISFNCISIGRSFYQFILNLC</sequence>
<gene>
    <name evidence="2" type="ORF">HINF_LOCUS10133</name>
    <name evidence="1" type="ORF">HINF_LOCUS64696</name>
</gene>
<dbReference type="Proteomes" id="UP001642409">
    <property type="component" value="Unassembled WGS sequence"/>
</dbReference>
<reference evidence="2 3" key="2">
    <citation type="submission" date="2024-07" db="EMBL/GenBank/DDBJ databases">
        <authorList>
            <person name="Akdeniz Z."/>
        </authorList>
    </citation>
    <scope>NUCLEOTIDE SEQUENCE [LARGE SCALE GENOMIC DNA]</scope>
</reference>
<name>A0AA86V5C4_9EUKA</name>
<dbReference type="EMBL" id="CATOUU010001177">
    <property type="protein sequence ID" value="CAI9977051.1"/>
    <property type="molecule type" value="Genomic_DNA"/>
</dbReference>